<reference evidence="1 2" key="1">
    <citation type="submission" date="2015-09" db="EMBL/GenBank/DDBJ databases">
        <authorList>
            <person name="Jackson K.R."/>
            <person name="Lunt B.L."/>
            <person name="Fisher J.N.B."/>
            <person name="Gardner A.V."/>
            <person name="Bailey M.E."/>
            <person name="Deus L.M."/>
            <person name="Earl A.S."/>
            <person name="Gibby P.D."/>
            <person name="Hartmann K.A."/>
            <person name="Liu J.E."/>
            <person name="Manci A.M."/>
            <person name="Nielsen D.A."/>
            <person name="Solomon M.B."/>
            <person name="Breakwell D.P."/>
            <person name="Burnett S.H."/>
            <person name="Grose J.H."/>
        </authorList>
    </citation>
    <scope>NUCLEOTIDE SEQUENCE [LARGE SCALE GENOMIC DNA]</scope>
    <source>
        <strain evidence="1 2">S613</strain>
    </source>
</reference>
<sequence length="211" mass="23816">MRKIDKGMEPHSLTRFKHSNNTLRYRDLPPEESRSIRSSCISEQYGLCAYCCHSITVDNAHNEHLEAQDHAPNRTLDFSNIVASCHRLHQCGHGRGTRPLPLTPLMAECETELKFYFSGLVEGQTERARLSIEALNLGHTEESNRGLIGARKQLVDTLMFELGMQPADLQFEDEELLVLLLDALKTPSPAQCLQPFSPVLVNIIHQFLAQP</sequence>
<evidence type="ECO:0000313" key="1">
    <source>
        <dbReference type="EMBL" id="KPU60576.1"/>
    </source>
</evidence>
<dbReference type="Proteomes" id="UP000050349">
    <property type="component" value="Unassembled WGS sequence"/>
</dbReference>
<evidence type="ECO:0008006" key="3">
    <source>
        <dbReference type="Google" id="ProtNLM"/>
    </source>
</evidence>
<dbReference type="EMBL" id="LJXB01000067">
    <property type="protein sequence ID" value="KPU60576.1"/>
    <property type="molecule type" value="Genomic_DNA"/>
</dbReference>
<accession>A0A0P9BCB7</accession>
<dbReference type="OrthoDB" id="8617719at2"/>
<protein>
    <recommendedName>
        <fullName evidence="3">TIGR02646 family protein</fullName>
    </recommendedName>
</protein>
<comment type="caution">
    <text evidence="1">The sequence shown here is derived from an EMBL/GenBank/DDBJ whole genome shotgun (WGS) entry which is preliminary data.</text>
</comment>
<name>A0A0P9BCB7_PSEFL</name>
<dbReference type="PATRIC" id="fig|294.162.peg.1749"/>
<organism evidence="1 2">
    <name type="scientific">Pseudomonas fluorescens</name>
    <dbReference type="NCBI Taxonomy" id="294"/>
    <lineage>
        <taxon>Bacteria</taxon>
        <taxon>Pseudomonadati</taxon>
        <taxon>Pseudomonadota</taxon>
        <taxon>Gammaproteobacteria</taxon>
        <taxon>Pseudomonadales</taxon>
        <taxon>Pseudomonadaceae</taxon>
        <taxon>Pseudomonas</taxon>
    </lineage>
</organism>
<gene>
    <name evidence="1" type="ORF">AN403_4988</name>
</gene>
<dbReference type="RefSeq" id="WP_057397009.1">
    <property type="nucleotide sequence ID" value="NZ_LJXB01000067.1"/>
</dbReference>
<proteinExistence type="predicted"/>
<evidence type="ECO:0000313" key="2">
    <source>
        <dbReference type="Proteomes" id="UP000050349"/>
    </source>
</evidence>
<dbReference type="AlphaFoldDB" id="A0A0P9BCB7"/>